<dbReference type="PANTHER" id="PTHR10183">
    <property type="entry name" value="CALPAIN"/>
    <property type="match status" value="1"/>
</dbReference>
<dbReference type="InterPro" id="IPR022684">
    <property type="entry name" value="Calpain_cysteine_protease"/>
</dbReference>
<evidence type="ECO:0000256" key="5">
    <source>
        <dbReference type="PIRSR" id="PIRSR622684-1"/>
    </source>
</evidence>
<dbReference type="PANTHER" id="PTHR10183:SF379">
    <property type="entry name" value="CALPAIN-5"/>
    <property type="match status" value="1"/>
</dbReference>
<proteinExistence type="inferred from homology"/>
<sequence length="536" mass="61866">MSCFVFCFICSKECSCHSGYAEERGEATKAFFGRSESTFWNVVTAPFALLWHALYTYFFMCIWVYLTRALNHTFCFLCIKYDYFNEFYEFVDTSFPSADEKKKLKNKFAADQFEFLRARDFCKNPKLFHNKATPRDIVQGTIGNGWLLSALVAMAEHPGLVSKTFLTRERSTRGKYSLRLYNAFEKRWEIVYVDDSFPFVNGRAVFAQALGDEIWVMVLEKALAKLRGSYSAILTGNSLWAMRALTGDHVFRLTKYRDSNSRNWKERNWQRVNLIDKSLSEHPLPSYDLEPTEEYYTDADGEMNVFDLLRQYDRKKSLICASTRPSSDGATTGVEKDENTGLIKGQTYAVLRVERVGRGFMSDFTNSEDPEFMMVQLRNPWKQFEWKGFWADGNSRWFEHPKVREALRPNVAANGTFWMEWNDFIDHFDTIDVCDRTVDYSEFQLEINESDDLLTHWAGPTIGCITGCTEYWCLCNGVRTLYFGNESSKYTNHIENIGGADDTFVAQCCPSFAKNNPKPKQGGVDINTNSETFSPA</sequence>
<evidence type="ECO:0000256" key="1">
    <source>
        <dbReference type="ARBA" id="ARBA00007623"/>
    </source>
</evidence>
<organism evidence="9">
    <name type="scientific">Aplanochytrium stocchinoi</name>
    <dbReference type="NCBI Taxonomy" id="215587"/>
    <lineage>
        <taxon>Eukaryota</taxon>
        <taxon>Sar</taxon>
        <taxon>Stramenopiles</taxon>
        <taxon>Bigyra</taxon>
        <taxon>Labyrinthulomycetes</taxon>
        <taxon>Thraustochytrida</taxon>
        <taxon>Thraustochytriidae</taxon>
        <taxon>Aplanochytrium</taxon>
    </lineage>
</organism>
<feature type="active site" evidence="5">
    <location>
        <position position="379"/>
    </location>
</feature>
<evidence type="ECO:0000256" key="7">
    <source>
        <dbReference type="SAM" id="Phobius"/>
    </source>
</evidence>
<dbReference type="GO" id="GO:0004198">
    <property type="term" value="F:calcium-dependent cysteine-type endopeptidase activity"/>
    <property type="evidence" value="ECO:0007669"/>
    <property type="project" value="InterPro"/>
</dbReference>
<comment type="similarity">
    <text evidence="1">Belongs to the peptidase C2 family.</text>
</comment>
<keyword evidence="3" id="KW-0378">Hydrolase</keyword>
<dbReference type="GO" id="GO:0005737">
    <property type="term" value="C:cytoplasm"/>
    <property type="evidence" value="ECO:0007669"/>
    <property type="project" value="TreeGrafter"/>
</dbReference>
<dbReference type="PRINTS" id="PR00704">
    <property type="entry name" value="CALPAIN"/>
</dbReference>
<evidence type="ECO:0000256" key="2">
    <source>
        <dbReference type="ARBA" id="ARBA00022670"/>
    </source>
</evidence>
<comment type="caution">
    <text evidence="6">Lacks conserved residue(s) required for the propagation of feature annotation.</text>
</comment>
<evidence type="ECO:0000256" key="4">
    <source>
        <dbReference type="ARBA" id="ARBA00022807"/>
    </source>
</evidence>
<accession>A0A7S3PGM7</accession>
<feature type="domain" description="Calpain catalytic" evidence="8">
    <location>
        <begin position="89"/>
        <end position="437"/>
    </location>
</feature>
<dbReference type="InterPro" id="IPR001300">
    <property type="entry name" value="Peptidase_C2_calpain_cat"/>
</dbReference>
<dbReference type="SMART" id="SM00230">
    <property type="entry name" value="CysPc"/>
    <property type="match status" value="1"/>
</dbReference>
<gene>
    <name evidence="9" type="ORF">ASTO00021_LOCUS4699</name>
</gene>
<evidence type="ECO:0000313" key="9">
    <source>
        <dbReference type="EMBL" id="CAE0434401.1"/>
    </source>
</evidence>
<dbReference type="SUPFAM" id="SSF54001">
    <property type="entry name" value="Cysteine proteinases"/>
    <property type="match status" value="1"/>
</dbReference>
<keyword evidence="2" id="KW-0645">Protease</keyword>
<evidence type="ECO:0000256" key="3">
    <source>
        <dbReference type="ARBA" id="ARBA00022801"/>
    </source>
</evidence>
<feature type="transmembrane region" description="Helical" evidence="7">
    <location>
        <begin position="40"/>
        <end position="66"/>
    </location>
</feature>
<evidence type="ECO:0000259" key="8">
    <source>
        <dbReference type="PROSITE" id="PS50203"/>
    </source>
</evidence>
<keyword evidence="7" id="KW-1133">Transmembrane helix</keyword>
<keyword evidence="7" id="KW-0472">Membrane</keyword>
<dbReference type="InterPro" id="IPR038765">
    <property type="entry name" value="Papain-like_cys_pep_sf"/>
</dbReference>
<dbReference type="PROSITE" id="PS50203">
    <property type="entry name" value="CALPAIN_CAT"/>
    <property type="match status" value="1"/>
</dbReference>
<dbReference type="GO" id="GO:0006508">
    <property type="term" value="P:proteolysis"/>
    <property type="evidence" value="ECO:0007669"/>
    <property type="project" value="UniProtKB-KW"/>
</dbReference>
<protein>
    <recommendedName>
        <fullName evidence="8">Calpain catalytic domain-containing protein</fullName>
    </recommendedName>
</protein>
<dbReference type="AlphaFoldDB" id="A0A7S3PGM7"/>
<dbReference type="Pfam" id="PF00648">
    <property type="entry name" value="Peptidase_C2"/>
    <property type="match status" value="1"/>
</dbReference>
<keyword evidence="7" id="KW-0812">Transmembrane</keyword>
<name>A0A7S3PGM7_9STRA</name>
<dbReference type="EMBL" id="HBIN01006425">
    <property type="protein sequence ID" value="CAE0434401.1"/>
    <property type="molecule type" value="Transcribed_RNA"/>
</dbReference>
<reference evidence="9" key="1">
    <citation type="submission" date="2021-01" db="EMBL/GenBank/DDBJ databases">
        <authorList>
            <person name="Corre E."/>
            <person name="Pelletier E."/>
            <person name="Niang G."/>
            <person name="Scheremetjew M."/>
            <person name="Finn R."/>
            <person name="Kale V."/>
            <person name="Holt S."/>
            <person name="Cochrane G."/>
            <person name="Meng A."/>
            <person name="Brown T."/>
            <person name="Cohen L."/>
        </authorList>
    </citation>
    <scope>NUCLEOTIDE SEQUENCE</scope>
    <source>
        <strain evidence="9">GSBS06</strain>
    </source>
</reference>
<keyword evidence="4" id="KW-0788">Thiol protease</keyword>
<dbReference type="Gene3D" id="3.90.70.10">
    <property type="entry name" value="Cysteine proteinases"/>
    <property type="match status" value="1"/>
</dbReference>
<evidence type="ECO:0000256" key="6">
    <source>
        <dbReference type="PROSITE-ProRule" id="PRU00239"/>
    </source>
</evidence>